<evidence type="ECO:0000256" key="4">
    <source>
        <dbReference type="PIRSR" id="PIRSR015582-1"/>
    </source>
</evidence>
<dbReference type="InterPro" id="IPR005000">
    <property type="entry name" value="Aldolase/citrate-lyase_domain"/>
</dbReference>
<feature type="binding site" evidence="4">
    <location>
        <position position="77"/>
    </location>
    <ligand>
        <name>substrate</name>
    </ligand>
</feature>
<dbReference type="InterPro" id="IPR011206">
    <property type="entry name" value="Citrate_lyase_beta/mcl1/mcl2"/>
</dbReference>
<evidence type="ECO:0000256" key="1">
    <source>
        <dbReference type="ARBA" id="ARBA00001946"/>
    </source>
</evidence>
<dbReference type="RefSeq" id="WP_328859010.1">
    <property type="nucleotide sequence ID" value="NZ_CP108021.1"/>
</dbReference>
<evidence type="ECO:0000313" key="7">
    <source>
        <dbReference type="EMBL" id="WUM22077.1"/>
    </source>
</evidence>
<keyword evidence="7" id="KW-0456">Lyase</keyword>
<keyword evidence="2 5" id="KW-0479">Metal-binding</keyword>
<dbReference type="InterPro" id="IPR040442">
    <property type="entry name" value="Pyrv_kinase-like_dom_sf"/>
</dbReference>
<keyword evidence="8" id="KW-1185">Reference proteome</keyword>
<name>A0AAU4K7U0_9NOCA</name>
<proteinExistence type="predicted"/>
<comment type="cofactor">
    <cofactor evidence="1">
        <name>Mg(2+)</name>
        <dbReference type="ChEBI" id="CHEBI:18420"/>
    </cofactor>
</comment>
<evidence type="ECO:0000313" key="8">
    <source>
        <dbReference type="Proteomes" id="UP001432128"/>
    </source>
</evidence>
<dbReference type="InterPro" id="IPR015813">
    <property type="entry name" value="Pyrv/PenolPyrv_kinase-like_dom"/>
</dbReference>
<dbReference type="AlphaFoldDB" id="A0AAU4K7U0"/>
<dbReference type="GO" id="GO:0006107">
    <property type="term" value="P:oxaloacetate metabolic process"/>
    <property type="evidence" value="ECO:0007669"/>
    <property type="project" value="TreeGrafter"/>
</dbReference>
<evidence type="ECO:0000256" key="3">
    <source>
        <dbReference type="ARBA" id="ARBA00022842"/>
    </source>
</evidence>
<keyword evidence="3 5" id="KW-0460">Magnesium</keyword>
<evidence type="ECO:0000256" key="5">
    <source>
        <dbReference type="PIRSR" id="PIRSR015582-2"/>
    </source>
</evidence>
<dbReference type="PANTHER" id="PTHR32308">
    <property type="entry name" value="LYASE BETA SUBUNIT, PUTATIVE (AFU_ORTHOLOGUE AFUA_4G13030)-RELATED"/>
    <property type="match status" value="1"/>
</dbReference>
<protein>
    <submittedName>
        <fullName evidence="7">CoA ester lyase</fullName>
    </submittedName>
</protein>
<dbReference type="SUPFAM" id="SSF51621">
    <property type="entry name" value="Phosphoenolpyruvate/pyruvate domain"/>
    <property type="match status" value="1"/>
</dbReference>
<feature type="binding site" evidence="5">
    <location>
        <position position="135"/>
    </location>
    <ligand>
        <name>Mg(2+)</name>
        <dbReference type="ChEBI" id="CHEBI:18420"/>
    </ligand>
</feature>
<dbReference type="EMBL" id="CP108021">
    <property type="protein sequence ID" value="WUM22077.1"/>
    <property type="molecule type" value="Genomic_DNA"/>
</dbReference>
<reference evidence="7 8" key="1">
    <citation type="submission" date="2022-10" db="EMBL/GenBank/DDBJ databases">
        <title>The complete genomes of actinobacterial strains from the NBC collection.</title>
        <authorList>
            <person name="Joergensen T.S."/>
            <person name="Alvarez Arevalo M."/>
            <person name="Sterndorff E.B."/>
            <person name="Faurdal D."/>
            <person name="Vuksanovic O."/>
            <person name="Mourched A.-S."/>
            <person name="Charusanti P."/>
            <person name="Shaw S."/>
            <person name="Blin K."/>
            <person name="Weber T."/>
        </authorList>
    </citation>
    <scope>NUCLEOTIDE SEQUENCE [LARGE SCALE GENOMIC DNA]</scope>
    <source>
        <strain evidence="7 8">NBC_00319</strain>
    </source>
</reference>
<evidence type="ECO:0000259" key="6">
    <source>
        <dbReference type="Pfam" id="PF03328"/>
    </source>
</evidence>
<sequence>MTSNRQSPTPGIPTSWLFTPGTDHRHFDVAERVAAGVALLDLEDAVAPDDKDRARALVVDELTTLRDRDIDTRRAVRINTPGSTAGLRDVLAIAENNCTPHYLVVPKVESAATTDLIADVFTQAGVVADLVVMIESARGVVDIASILGDGRAPIAAVMFGAADMAGDLGAEPTTTVVAQARNAVLHAAAAAGVPVIDSPFFDIGDADGLMRSVDDAVRSGCAAKAAIHPGQITTITAGFTPPAEQVEWATEVIDVASRGVGTVDGQMIDEAIARRARRILVRAGR</sequence>
<evidence type="ECO:0000256" key="2">
    <source>
        <dbReference type="ARBA" id="ARBA00022723"/>
    </source>
</evidence>
<feature type="domain" description="HpcH/HpaI aldolase/citrate lyase" evidence="6">
    <location>
        <begin position="16"/>
        <end position="229"/>
    </location>
</feature>
<dbReference type="GO" id="GO:0016829">
    <property type="term" value="F:lyase activity"/>
    <property type="evidence" value="ECO:0007669"/>
    <property type="project" value="UniProtKB-KW"/>
</dbReference>
<organism evidence="7 8">
    <name type="scientific">Williamsia herbipolensis</name>
    <dbReference type="NCBI Taxonomy" id="1603258"/>
    <lineage>
        <taxon>Bacteria</taxon>
        <taxon>Bacillati</taxon>
        <taxon>Actinomycetota</taxon>
        <taxon>Actinomycetes</taxon>
        <taxon>Mycobacteriales</taxon>
        <taxon>Nocardiaceae</taxon>
        <taxon>Williamsia</taxon>
    </lineage>
</organism>
<accession>A0AAU4K7U0</accession>
<dbReference type="KEGG" id="whr:OG579_10050"/>
<dbReference type="Gene3D" id="3.20.20.60">
    <property type="entry name" value="Phosphoenolpyruvate-binding domains"/>
    <property type="match status" value="1"/>
</dbReference>
<dbReference type="GO" id="GO:0000287">
    <property type="term" value="F:magnesium ion binding"/>
    <property type="evidence" value="ECO:0007669"/>
    <property type="project" value="TreeGrafter"/>
</dbReference>
<dbReference type="Proteomes" id="UP001432128">
    <property type="component" value="Chromosome"/>
</dbReference>
<gene>
    <name evidence="7" type="ORF">OG579_10050</name>
</gene>
<dbReference type="Pfam" id="PF03328">
    <property type="entry name" value="HpcH_HpaI"/>
    <property type="match status" value="1"/>
</dbReference>
<feature type="binding site" evidence="5">
    <location>
        <position position="163"/>
    </location>
    <ligand>
        <name>Mg(2+)</name>
        <dbReference type="ChEBI" id="CHEBI:18420"/>
    </ligand>
</feature>
<dbReference type="PANTHER" id="PTHR32308:SF0">
    <property type="entry name" value="HPCH_HPAI ALDOLASE_CITRATE LYASE DOMAIN-CONTAINING PROTEIN"/>
    <property type="match status" value="1"/>
</dbReference>
<feature type="binding site" evidence="4">
    <location>
        <position position="135"/>
    </location>
    <ligand>
        <name>substrate</name>
    </ligand>
</feature>
<dbReference type="PIRSF" id="PIRSF015582">
    <property type="entry name" value="Cit_lyase_B"/>
    <property type="match status" value="1"/>
</dbReference>